<dbReference type="Pfam" id="PF21355">
    <property type="entry name" value="TRAF-mep_MATH"/>
    <property type="match status" value="1"/>
</dbReference>
<evidence type="ECO:0000259" key="1">
    <source>
        <dbReference type="Pfam" id="PF21355"/>
    </source>
</evidence>
<dbReference type="Gene3D" id="2.60.210.10">
    <property type="entry name" value="Apoptosis, Tumor Necrosis Factor Receptor Associated Protein 2, Chain A"/>
    <property type="match status" value="1"/>
</dbReference>
<proteinExistence type="predicted"/>
<dbReference type="SUPFAM" id="SSF49599">
    <property type="entry name" value="TRAF domain-like"/>
    <property type="match status" value="1"/>
</dbReference>
<evidence type="ECO:0000313" key="2">
    <source>
        <dbReference type="EMBL" id="CAF1117629.1"/>
    </source>
</evidence>
<dbReference type="OrthoDB" id="10002862at2759"/>
<comment type="caution">
    <text evidence="2">The sequence shown here is derived from an EMBL/GenBank/DDBJ whole genome shotgun (WGS) entry which is preliminary data.</text>
</comment>
<reference evidence="2" key="1">
    <citation type="submission" date="2021-02" db="EMBL/GenBank/DDBJ databases">
        <authorList>
            <person name="Nowell W R."/>
        </authorList>
    </citation>
    <scope>NUCLEOTIDE SEQUENCE</scope>
</reference>
<gene>
    <name evidence="2" type="ORF">RFH988_LOCUS20177</name>
</gene>
<dbReference type="InterPro" id="IPR049342">
    <property type="entry name" value="TRAF1-6_MATH_dom"/>
</dbReference>
<sequence length="82" mass="9357">MTSITAINENMQRLAEVQSEKQTSIMSPTGYKMCASLFLNENGDAECTHMSIFSILFKGDYDAILWWPFYIPVVYCLFDQTG</sequence>
<dbReference type="InterPro" id="IPR008974">
    <property type="entry name" value="TRAF-like"/>
</dbReference>
<feature type="domain" description="TRAF1-6 MATH" evidence="1">
    <location>
        <begin position="25"/>
        <end position="81"/>
    </location>
</feature>
<dbReference type="AlphaFoldDB" id="A0A814QCF8"/>
<dbReference type="Proteomes" id="UP000663882">
    <property type="component" value="Unassembled WGS sequence"/>
</dbReference>
<accession>A0A814QCF8</accession>
<protein>
    <recommendedName>
        <fullName evidence="1">TRAF1-6 MATH domain-containing protein</fullName>
    </recommendedName>
</protein>
<evidence type="ECO:0000313" key="3">
    <source>
        <dbReference type="Proteomes" id="UP000663882"/>
    </source>
</evidence>
<organism evidence="2 3">
    <name type="scientific">Rotaria sordida</name>
    <dbReference type="NCBI Taxonomy" id="392033"/>
    <lineage>
        <taxon>Eukaryota</taxon>
        <taxon>Metazoa</taxon>
        <taxon>Spiralia</taxon>
        <taxon>Gnathifera</taxon>
        <taxon>Rotifera</taxon>
        <taxon>Eurotatoria</taxon>
        <taxon>Bdelloidea</taxon>
        <taxon>Philodinida</taxon>
        <taxon>Philodinidae</taxon>
        <taxon>Rotaria</taxon>
    </lineage>
</organism>
<name>A0A814QCF8_9BILA</name>
<dbReference type="EMBL" id="CAJNOO010001225">
    <property type="protein sequence ID" value="CAF1117629.1"/>
    <property type="molecule type" value="Genomic_DNA"/>
</dbReference>